<evidence type="ECO:0000313" key="4">
    <source>
        <dbReference type="Proteomes" id="UP000525652"/>
    </source>
</evidence>
<gene>
    <name evidence="3" type="ORF">H5P30_01015</name>
</gene>
<evidence type="ECO:0008006" key="5">
    <source>
        <dbReference type="Google" id="ProtNLM"/>
    </source>
</evidence>
<dbReference type="RefSeq" id="WP_185691104.1">
    <property type="nucleotide sequence ID" value="NZ_JACHVA010000016.1"/>
</dbReference>
<dbReference type="Proteomes" id="UP000525652">
    <property type="component" value="Unassembled WGS sequence"/>
</dbReference>
<dbReference type="AlphaFoldDB" id="A0A7X1AV88"/>
<organism evidence="3 4">
    <name type="scientific">Puniceicoccus vermicola</name>
    <dbReference type="NCBI Taxonomy" id="388746"/>
    <lineage>
        <taxon>Bacteria</taxon>
        <taxon>Pseudomonadati</taxon>
        <taxon>Verrucomicrobiota</taxon>
        <taxon>Opitutia</taxon>
        <taxon>Puniceicoccales</taxon>
        <taxon>Puniceicoccaceae</taxon>
        <taxon>Puniceicoccus</taxon>
    </lineage>
</organism>
<feature type="region of interest" description="Disordered" evidence="1">
    <location>
        <begin position="165"/>
        <end position="199"/>
    </location>
</feature>
<dbReference type="EMBL" id="JACHVA010000016">
    <property type="protein sequence ID" value="MBC2600354.1"/>
    <property type="molecule type" value="Genomic_DNA"/>
</dbReference>
<keyword evidence="2" id="KW-0732">Signal</keyword>
<feature type="signal peptide" evidence="2">
    <location>
        <begin position="1"/>
        <end position="23"/>
    </location>
</feature>
<keyword evidence="4" id="KW-1185">Reference proteome</keyword>
<sequence length="199" mass="21767">MKQLLTSTFFCSLLLASFGLAHAQDGQVKPVNSTQDQNTETEGMSMVLVGALSASVTQESIDFANLPSGRVVKVGKDGVQVTTPEGAPSVPMEVPRLGTNSVHILPEAEKRALARKLQTSYDQIMTAYDDGAISEDDTLAIVKFMYDMELPYSETFRTSVERRFPTIQPQPGPTPPELFELDDTQVTDPIDTTSDYFTP</sequence>
<accession>A0A7X1AV88</accession>
<name>A0A7X1AV88_9BACT</name>
<proteinExistence type="predicted"/>
<evidence type="ECO:0000256" key="2">
    <source>
        <dbReference type="SAM" id="SignalP"/>
    </source>
</evidence>
<protein>
    <recommendedName>
        <fullName evidence="5">DUF4168 domain-containing protein</fullName>
    </recommendedName>
</protein>
<reference evidence="3 4" key="1">
    <citation type="submission" date="2020-07" db="EMBL/GenBank/DDBJ databases">
        <authorList>
            <person name="Feng X."/>
        </authorList>
    </citation>
    <scope>NUCLEOTIDE SEQUENCE [LARGE SCALE GENOMIC DNA]</scope>
    <source>
        <strain evidence="3 4">JCM14086</strain>
    </source>
</reference>
<feature type="compositionally biased region" description="Polar residues" evidence="1">
    <location>
        <begin position="186"/>
        <end position="199"/>
    </location>
</feature>
<feature type="chain" id="PRO_5031566412" description="DUF4168 domain-containing protein" evidence="2">
    <location>
        <begin position="24"/>
        <end position="199"/>
    </location>
</feature>
<evidence type="ECO:0000256" key="1">
    <source>
        <dbReference type="SAM" id="MobiDB-lite"/>
    </source>
</evidence>
<comment type="caution">
    <text evidence="3">The sequence shown here is derived from an EMBL/GenBank/DDBJ whole genome shotgun (WGS) entry which is preliminary data.</text>
</comment>
<evidence type="ECO:0000313" key="3">
    <source>
        <dbReference type="EMBL" id="MBC2600354.1"/>
    </source>
</evidence>